<sequence length="50" mass="6159">MHTHTYILNLFYFILFLLLFLWKHYPYLILSFLSCNIQLSSFSPIFSLLW</sequence>
<name>A0ABR3B670_PHYBL</name>
<protein>
    <submittedName>
        <fullName evidence="2">Uncharacterized protein</fullName>
    </submittedName>
</protein>
<evidence type="ECO:0000313" key="2">
    <source>
        <dbReference type="EMBL" id="KAL0090551.1"/>
    </source>
</evidence>
<reference evidence="2 3" key="1">
    <citation type="submission" date="2024-04" db="EMBL/GenBank/DDBJ databases">
        <title>Symmetric and asymmetric DNA N6-adenine methylation regulates different biological responses in Mucorales.</title>
        <authorList>
            <consortium name="Lawrence Berkeley National Laboratory"/>
            <person name="Lax C."/>
            <person name="Mondo S.J."/>
            <person name="Osorio-Concepcion M."/>
            <person name="Muszewska A."/>
            <person name="Corrochano-Luque M."/>
            <person name="Gutierrez G."/>
            <person name="Riley R."/>
            <person name="Lipzen A."/>
            <person name="Guo J."/>
            <person name="Hundley H."/>
            <person name="Amirebrahimi M."/>
            <person name="Ng V."/>
            <person name="Lorenzo-Gutierrez D."/>
            <person name="Binder U."/>
            <person name="Yang J."/>
            <person name="Song Y."/>
            <person name="Canovas D."/>
            <person name="Navarro E."/>
            <person name="Freitag M."/>
            <person name="Gabaldon T."/>
            <person name="Grigoriev I.V."/>
            <person name="Corrochano L.M."/>
            <person name="Nicolas F.E."/>
            <person name="Garre V."/>
        </authorList>
    </citation>
    <scope>NUCLEOTIDE SEQUENCE [LARGE SCALE GENOMIC DNA]</scope>
    <source>
        <strain evidence="2 3">L51</strain>
    </source>
</reference>
<keyword evidence="3" id="KW-1185">Reference proteome</keyword>
<proteinExistence type="predicted"/>
<comment type="caution">
    <text evidence="2">The sequence shown here is derived from an EMBL/GenBank/DDBJ whole genome shotgun (WGS) entry which is preliminary data.</text>
</comment>
<feature type="transmembrane region" description="Helical" evidence="1">
    <location>
        <begin position="29"/>
        <end position="49"/>
    </location>
</feature>
<accession>A0ABR3B670</accession>
<gene>
    <name evidence="2" type="ORF">J3Q64DRAFT_1730287</name>
</gene>
<dbReference type="Proteomes" id="UP001448207">
    <property type="component" value="Unassembled WGS sequence"/>
</dbReference>
<keyword evidence="1" id="KW-0812">Transmembrane</keyword>
<feature type="non-terminal residue" evidence="2">
    <location>
        <position position="50"/>
    </location>
</feature>
<organism evidence="2 3">
    <name type="scientific">Phycomyces blakesleeanus</name>
    <dbReference type="NCBI Taxonomy" id="4837"/>
    <lineage>
        <taxon>Eukaryota</taxon>
        <taxon>Fungi</taxon>
        <taxon>Fungi incertae sedis</taxon>
        <taxon>Mucoromycota</taxon>
        <taxon>Mucoromycotina</taxon>
        <taxon>Mucoromycetes</taxon>
        <taxon>Mucorales</taxon>
        <taxon>Phycomycetaceae</taxon>
        <taxon>Phycomyces</taxon>
    </lineage>
</organism>
<keyword evidence="1" id="KW-1133">Transmembrane helix</keyword>
<evidence type="ECO:0000256" key="1">
    <source>
        <dbReference type="SAM" id="Phobius"/>
    </source>
</evidence>
<dbReference type="EMBL" id="JBCLYO010000004">
    <property type="protein sequence ID" value="KAL0090551.1"/>
    <property type="molecule type" value="Genomic_DNA"/>
</dbReference>
<keyword evidence="1" id="KW-0472">Membrane</keyword>
<evidence type="ECO:0000313" key="3">
    <source>
        <dbReference type="Proteomes" id="UP001448207"/>
    </source>
</evidence>
<feature type="transmembrane region" description="Helical" evidence="1">
    <location>
        <begin position="6"/>
        <end position="22"/>
    </location>
</feature>